<reference evidence="4" key="2">
    <citation type="submission" date="2020-04" db="EMBL/GenBank/DDBJ databases">
        <authorList>
            <person name="Santos R.A.C."/>
            <person name="Steenwyk J.L."/>
            <person name="Rivero-Menendez O."/>
            <person name="Mead M.E."/>
            <person name="Silva L.P."/>
            <person name="Bastos R.W."/>
            <person name="Alastruey-Izquierdo A."/>
            <person name="Goldman G.H."/>
            <person name="Rokas A."/>
        </authorList>
    </citation>
    <scope>NUCLEOTIDE SEQUENCE</scope>
    <source>
        <strain evidence="4">CNM-CM6805</strain>
    </source>
</reference>
<proteinExistence type="predicted"/>
<dbReference type="Proteomes" id="UP000653565">
    <property type="component" value="Unassembled WGS sequence"/>
</dbReference>
<evidence type="ECO:0000256" key="3">
    <source>
        <dbReference type="SAM" id="SignalP"/>
    </source>
</evidence>
<evidence type="ECO:0000256" key="1">
    <source>
        <dbReference type="SAM" id="MobiDB-lite"/>
    </source>
</evidence>
<feature type="transmembrane region" description="Helical" evidence="2">
    <location>
        <begin position="244"/>
        <end position="272"/>
    </location>
</feature>
<name>A0A8H4H4Z8_9EURO</name>
<keyword evidence="2" id="KW-1133">Transmembrane helix</keyword>
<feature type="region of interest" description="Disordered" evidence="1">
    <location>
        <begin position="350"/>
        <end position="384"/>
    </location>
</feature>
<comment type="caution">
    <text evidence="4">The sequence shown here is derived from an EMBL/GenBank/DDBJ whole genome shotgun (WGS) entry which is preliminary data.</text>
</comment>
<dbReference type="EMBL" id="JAAAPX010000063">
    <property type="protein sequence ID" value="KAF4235008.1"/>
    <property type="molecule type" value="Genomic_DNA"/>
</dbReference>
<evidence type="ECO:0000313" key="5">
    <source>
        <dbReference type="Proteomes" id="UP000653565"/>
    </source>
</evidence>
<accession>A0A8H4H4Z8</accession>
<feature type="compositionally biased region" description="Polar residues" evidence="1">
    <location>
        <begin position="350"/>
        <end position="360"/>
    </location>
</feature>
<reference evidence="4" key="1">
    <citation type="journal article" date="2020" name="bioRxiv">
        <title>Genomic and phenotypic heterogeneity of clinical isolates of the human pathogens Aspergillus fumigatus, Aspergillus lentulus and Aspergillus fumigatiaffinis.</title>
        <authorList>
            <person name="dos Santos R.A.C."/>
            <person name="Steenwyk J.L."/>
            <person name="Rivero-Menendez O."/>
            <person name="Mead M.E."/>
            <person name="Silva L.P."/>
            <person name="Bastos R.W."/>
            <person name="Alastruey-Izquierdo A."/>
            <person name="Goldman G.H."/>
            <person name="Rokas A."/>
        </authorList>
    </citation>
    <scope>NUCLEOTIDE SEQUENCE</scope>
    <source>
        <strain evidence="4">CNM-CM6805</strain>
    </source>
</reference>
<evidence type="ECO:0000313" key="4">
    <source>
        <dbReference type="EMBL" id="KAF4235008.1"/>
    </source>
</evidence>
<keyword evidence="2" id="KW-0812">Transmembrane</keyword>
<keyword evidence="5" id="KW-1185">Reference proteome</keyword>
<keyword evidence="2" id="KW-0472">Membrane</keyword>
<feature type="chain" id="PRO_5044155164" description="Integral membrane protein" evidence="3">
    <location>
        <begin position="32"/>
        <end position="384"/>
    </location>
</feature>
<evidence type="ECO:0000256" key="2">
    <source>
        <dbReference type="SAM" id="Phobius"/>
    </source>
</evidence>
<evidence type="ECO:0008006" key="6">
    <source>
        <dbReference type="Google" id="ProtNLM"/>
    </source>
</evidence>
<sequence>MIGFLSQKPKSTSPLAAAFLLLGHLTPAVIGLRTTPGSPCANVCNKVSSNTTASEIVCLDEQFSQTTKGSDFQNCVECQLESTYSDSSSGQADVDWGLYNLRYSFSSCVYGFPEQVANISSPCVVSCQSLSSALEYDLDDPSGVNFDTWCGASSFADNIISQCEFCYNLTSNMTDSQVYLANFTDSLANDAVLEALRYNCHFRTPTSKAFPISPSRVFSESLLPQSTVDLISPSAKPNSGSSRLALIIALPILGFVILICILAVGCFFFIRWRRKQARKNRRSGHLHARWNDTTISTPAHGAWADPANGGMYSQPMHHPGAGHGFNFVDTDGRTQEVGFSKSNYVEISESPVTVPSTTHSPEQEKGYHAQPYFPERSFSPPQKQ</sequence>
<organism evidence="4 5">
    <name type="scientific">Aspergillus fumigatiaffinis</name>
    <dbReference type="NCBI Taxonomy" id="340414"/>
    <lineage>
        <taxon>Eukaryota</taxon>
        <taxon>Fungi</taxon>
        <taxon>Dikarya</taxon>
        <taxon>Ascomycota</taxon>
        <taxon>Pezizomycotina</taxon>
        <taxon>Eurotiomycetes</taxon>
        <taxon>Eurotiomycetidae</taxon>
        <taxon>Eurotiales</taxon>
        <taxon>Aspergillaceae</taxon>
        <taxon>Aspergillus</taxon>
        <taxon>Aspergillus subgen. Fumigati</taxon>
    </lineage>
</organism>
<dbReference type="AlphaFoldDB" id="A0A8H4H4Z8"/>
<feature type="signal peptide" evidence="3">
    <location>
        <begin position="1"/>
        <end position="31"/>
    </location>
</feature>
<gene>
    <name evidence="4" type="ORF">CNMCM6805_008317</name>
</gene>
<dbReference type="OrthoDB" id="5426678at2759"/>
<keyword evidence="3" id="KW-0732">Signal</keyword>
<protein>
    <recommendedName>
        <fullName evidence="6">Integral membrane protein</fullName>
    </recommendedName>
</protein>